<proteinExistence type="predicted"/>
<dbReference type="OrthoDB" id="8879939at2"/>
<reference evidence="1 2" key="1">
    <citation type="submission" date="2019-03" db="EMBL/GenBank/DDBJ databases">
        <title>Genomic Encyclopedia of Type Strains, Phase IV (KMG-IV): sequencing the most valuable type-strain genomes for metagenomic binning, comparative biology and taxonomic classification.</title>
        <authorList>
            <person name="Goeker M."/>
        </authorList>
    </citation>
    <scope>NUCLEOTIDE SEQUENCE [LARGE SCALE GENOMIC DNA]</scope>
    <source>
        <strain evidence="1 2">DSM 25082</strain>
    </source>
</reference>
<dbReference type="RefSeq" id="WP_133602172.1">
    <property type="nucleotide sequence ID" value="NZ_JAUFPJ010000001.1"/>
</dbReference>
<gene>
    <name evidence="1" type="ORF">DFR39_101754</name>
</gene>
<name>A0A4R6NBV7_9BURK</name>
<accession>A0A4R6NBV7</accession>
<dbReference type="EMBL" id="SNXE01000001">
    <property type="protein sequence ID" value="TDP13279.1"/>
    <property type="molecule type" value="Genomic_DNA"/>
</dbReference>
<sequence length="457" mass="49230">MSLSTSSPPAPGGQVLRWRQAFSARLAKPRLAWLDGRGLEGLEPLRAGQALDLVVSERALQHLVCEQGLPLEDEAALQAYARQLLSHYFGAAAQRWALAPWRAGEAAGASALHGLDLAALRQGLVQRGVALRGLRPAWAALLQRCLSQQPDWARAPQAALAWVEGDLLSWMRLEAGQLRLLQHRRLAGPRVEALMDLLAELRVDAPELPVLLAGYGLDAPRMPALPGVRQLGDLNAAAPRPDEFERVPPAGEAPIPRPDFAAPAEPPHRLAWALLACGLLVLGTAAWSAWSAHAELRTARERQAHLQAQLQRRPVAPPPAAAKAAARAQATLEQERLRSSVEVQALLRQPWGALLANVEQAGLVDPAAGQHIAWLGLDYSAGRRELRLNGLASDQAQALQLVERLSAAPGWGEVVLARFQTATEGAPGQRFDLSARLQPEALRPELAQVSRSRGGQP</sequence>
<organism evidence="1 2">
    <name type="scientific">Roseateles asaccharophilus</name>
    <dbReference type="NCBI Taxonomy" id="582607"/>
    <lineage>
        <taxon>Bacteria</taxon>
        <taxon>Pseudomonadati</taxon>
        <taxon>Pseudomonadota</taxon>
        <taxon>Betaproteobacteria</taxon>
        <taxon>Burkholderiales</taxon>
        <taxon>Sphaerotilaceae</taxon>
        <taxon>Roseateles</taxon>
    </lineage>
</organism>
<evidence type="ECO:0000313" key="2">
    <source>
        <dbReference type="Proteomes" id="UP000295357"/>
    </source>
</evidence>
<keyword evidence="2" id="KW-1185">Reference proteome</keyword>
<evidence type="ECO:0000313" key="1">
    <source>
        <dbReference type="EMBL" id="TDP13279.1"/>
    </source>
</evidence>
<comment type="caution">
    <text evidence="1">The sequence shown here is derived from an EMBL/GenBank/DDBJ whole genome shotgun (WGS) entry which is preliminary data.</text>
</comment>
<dbReference type="Proteomes" id="UP000295357">
    <property type="component" value="Unassembled WGS sequence"/>
</dbReference>
<dbReference type="AlphaFoldDB" id="A0A4R6NBV7"/>
<protein>
    <submittedName>
        <fullName evidence="1">Uncharacterized protein</fullName>
    </submittedName>
</protein>